<feature type="compositionally biased region" description="Polar residues" evidence="1">
    <location>
        <begin position="87"/>
        <end position="102"/>
    </location>
</feature>
<feature type="compositionally biased region" description="Polar residues" evidence="1">
    <location>
        <begin position="271"/>
        <end position="290"/>
    </location>
</feature>
<dbReference type="AlphaFoldDB" id="A0AA88GNR1"/>
<dbReference type="EMBL" id="PYSW02000026">
    <property type="protein sequence ID" value="KAG2381687.1"/>
    <property type="molecule type" value="Genomic_DNA"/>
</dbReference>
<feature type="region of interest" description="Disordered" evidence="1">
    <location>
        <begin position="119"/>
        <end position="145"/>
    </location>
</feature>
<sequence>MIHVTPSSSSSPTTKSFNFFVKDPKVRIYQAEMVAEGNSHLPNNSHPHSSYTVSGSLNCSNNNNNSSSDDSVCSQDQEEEEGVVVVTSTSLGKNSTQVQTRQVGEHHLSHWFFKKNPLKENNKKKKISNTGSKGISKPKHKTGPTVSTKLHEVARMSTQSTTRESQTALCQMTASIHAASCQHQGVVAPNAHVDVATQQQHTFMNPMNRTPEVKTRFYYDDHQHVAIRSEEVSTRHVLQPSYSTQQVAVGHRCFQRDSIFQPRRHSPPVSPSNASLRLTSNQLPYNSGVSGRSDFPSIPFSDQSPASSPSSSLGEYGSVSNTIVQLQQHVARGGQSASSLLLKECCEEHPPSHYQHAPSYERLNNHTDSMSVMREKLPPLHVMLSEPPKAYPLPSLTSLLNDKPNWH</sequence>
<reference evidence="2 3" key="1">
    <citation type="journal article" date="2018" name="BMC Genomics">
        <title>The genome of Naegleria lovaniensis, the basis for a comparative approach to unravel pathogenicity factors of the human pathogenic amoeba N. fowleri.</title>
        <authorList>
            <person name="Liechti N."/>
            <person name="Schurch N."/>
            <person name="Bruggmann R."/>
            <person name="Wittwer M."/>
        </authorList>
    </citation>
    <scope>NUCLEOTIDE SEQUENCE [LARGE SCALE GENOMIC DNA]</scope>
    <source>
        <strain evidence="2 3">ATCC 30569</strain>
    </source>
</reference>
<protein>
    <submittedName>
        <fullName evidence="2">Uncharacterized protein</fullName>
    </submittedName>
</protein>
<gene>
    <name evidence="2" type="ORF">C9374_006071</name>
</gene>
<name>A0AA88GNR1_NAELO</name>
<feature type="compositionally biased region" description="Low complexity" evidence="1">
    <location>
        <begin position="38"/>
        <end position="74"/>
    </location>
</feature>
<evidence type="ECO:0000256" key="1">
    <source>
        <dbReference type="SAM" id="MobiDB-lite"/>
    </source>
</evidence>
<organism evidence="2 3">
    <name type="scientific">Naegleria lovaniensis</name>
    <name type="common">Amoeba</name>
    <dbReference type="NCBI Taxonomy" id="51637"/>
    <lineage>
        <taxon>Eukaryota</taxon>
        <taxon>Discoba</taxon>
        <taxon>Heterolobosea</taxon>
        <taxon>Tetramitia</taxon>
        <taxon>Eutetramitia</taxon>
        <taxon>Vahlkampfiidae</taxon>
        <taxon>Naegleria</taxon>
    </lineage>
</organism>
<feature type="region of interest" description="Disordered" evidence="1">
    <location>
        <begin position="260"/>
        <end position="316"/>
    </location>
</feature>
<dbReference type="GeneID" id="68098526"/>
<dbReference type="Proteomes" id="UP000816034">
    <property type="component" value="Unassembled WGS sequence"/>
</dbReference>
<comment type="caution">
    <text evidence="2">The sequence shown here is derived from an EMBL/GenBank/DDBJ whole genome shotgun (WGS) entry which is preliminary data.</text>
</comment>
<accession>A0AA88GNR1</accession>
<feature type="region of interest" description="Disordered" evidence="1">
    <location>
        <begin position="38"/>
        <end position="103"/>
    </location>
</feature>
<evidence type="ECO:0000313" key="2">
    <source>
        <dbReference type="EMBL" id="KAG2381687.1"/>
    </source>
</evidence>
<dbReference type="RefSeq" id="XP_044547367.1">
    <property type="nucleotide sequence ID" value="XM_044695892.1"/>
</dbReference>
<feature type="compositionally biased region" description="Low complexity" evidence="1">
    <location>
        <begin position="299"/>
        <end position="316"/>
    </location>
</feature>
<proteinExistence type="predicted"/>
<keyword evidence="3" id="KW-1185">Reference proteome</keyword>
<evidence type="ECO:0000313" key="3">
    <source>
        <dbReference type="Proteomes" id="UP000816034"/>
    </source>
</evidence>